<evidence type="ECO:0000313" key="3">
    <source>
        <dbReference type="Proteomes" id="UP001165060"/>
    </source>
</evidence>
<name>A0ABQ6N7J8_9STRA</name>
<dbReference type="SUPFAM" id="SSF56112">
    <property type="entry name" value="Protein kinase-like (PK-like)"/>
    <property type="match status" value="1"/>
</dbReference>
<dbReference type="EMBL" id="BRYB01002325">
    <property type="protein sequence ID" value="GMI43064.1"/>
    <property type="molecule type" value="Genomic_DNA"/>
</dbReference>
<accession>A0ABQ6N7J8</accession>
<reference evidence="2 3" key="1">
    <citation type="journal article" date="2023" name="Commun. Biol.">
        <title>Genome analysis of Parmales, the sister group of diatoms, reveals the evolutionary specialization of diatoms from phago-mixotrophs to photoautotrophs.</title>
        <authorList>
            <person name="Ban H."/>
            <person name="Sato S."/>
            <person name="Yoshikawa S."/>
            <person name="Yamada K."/>
            <person name="Nakamura Y."/>
            <person name="Ichinomiya M."/>
            <person name="Sato N."/>
            <person name="Blanc-Mathieu R."/>
            <person name="Endo H."/>
            <person name="Kuwata A."/>
            <person name="Ogata H."/>
        </authorList>
    </citation>
    <scope>NUCLEOTIDE SEQUENCE [LARGE SCALE GENOMIC DNA]</scope>
</reference>
<comment type="caution">
    <text evidence="2">The sequence shown here is derived from an EMBL/GenBank/DDBJ whole genome shotgun (WGS) entry which is preliminary data.</text>
</comment>
<evidence type="ECO:0000313" key="2">
    <source>
        <dbReference type="EMBL" id="GMI43064.1"/>
    </source>
</evidence>
<dbReference type="PANTHER" id="PTHR43173">
    <property type="entry name" value="ABC1 FAMILY PROTEIN"/>
    <property type="match status" value="1"/>
</dbReference>
<sequence>VGSEFLDGLSKSFEAEFDYKKEAAFLMRCRKNMEVFKKDVYLPEAVDGLCTKKVLTMELMEGEPIKKKLEKLMVAWAASNNQTVAEMKEQLKKDMSDPVKLEELMKHKGPGENAMRALIWAATAKDWLVNGARVLSNVTLGRVGLARERQVEWASADLVNGPAVIKLLADVHAHQIFVDGVYNTDPHAGNVIAMSDGRLGLIDYGGAAELGNKERGALARLLLAIAGRDEGATIRSMNELGFRTENNDRQYMLSYAYICFHKGYADMEAFYSLGVPRTVGVSDLELYLNGRDKLLECPAHLAQVQRCVMVLLGLSAEMGAQGLSIAELWKGHAERYLRDKEE</sequence>
<dbReference type="Proteomes" id="UP001165060">
    <property type="component" value="Unassembled WGS sequence"/>
</dbReference>
<feature type="domain" description="ABC1 atypical kinase-like" evidence="1">
    <location>
        <begin position="5"/>
        <end position="68"/>
    </location>
</feature>
<gene>
    <name evidence="2" type="ORF">TeGR_g4430</name>
</gene>
<dbReference type="PANTHER" id="PTHR43173:SF34">
    <property type="entry name" value="ABC1 ATYPICAL KINASE-LIKE DOMAIN-CONTAINING PROTEIN"/>
    <property type="match status" value="1"/>
</dbReference>
<dbReference type="InterPro" id="IPR011009">
    <property type="entry name" value="Kinase-like_dom_sf"/>
</dbReference>
<keyword evidence="3" id="KW-1185">Reference proteome</keyword>
<feature type="non-terminal residue" evidence="2">
    <location>
        <position position="1"/>
    </location>
</feature>
<proteinExistence type="predicted"/>
<dbReference type="InterPro" id="IPR051130">
    <property type="entry name" value="Mito_struct-func_regulator"/>
</dbReference>
<dbReference type="InterPro" id="IPR004147">
    <property type="entry name" value="ABC1_dom"/>
</dbReference>
<organism evidence="2 3">
    <name type="scientific">Tetraparma gracilis</name>
    <dbReference type="NCBI Taxonomy" id="2962635"/>
    <lineage>
        <taxon>Eukaryota</taxon>
        <taxon>Sar</taxon>
        <taxon>Stramenopiles</taxon>
        <taxon>Ochrophyta</taxon>
        <taxon>Bolidophyceae</taxon>
        <taxon>Parmales</taxon>
        <taxon>Triparmaceae</taxon>
        <taxon>Tetraparma</taxon>
    </lineage>
</organism>
<evidence type="ECO:0000259" key="1">
    <source>
        <dbReference type="Pfam" id="PF03109"/>
    </source>
</evidence>
<dbReference type="Pfam" id="PF03109">
    <property type="entry name" value="ABC1"/>
    <property type="match status" value="2"/>
</dbReference>
<feature type="domain" description="ABC1 atypical kinase-like" evidence="1">
    <location>
        <begin position="159"/>
        <end position="232"/>
    </location>
</feature>
<protein>
    <recommendedName>
        <fullName evidence="1">ABC1 atypical kinase-like domain-containing protein</fullName>
    </recommendedName>
</protein>